<dbReference type="CDD" id="cd05819">
    <property type="entry name" value="NHL"/>
    <property type="match status" value="2"/>
</dbReference>
<accession>A0A7W7ZH48</accession>
<organism evidence="3 4">
    <name type="scientific">Granulicella aggregans</name>
    <dbReference type="NCBI Taxonomy" id="474949"/>
    <lineage>
        <taxon>Bacteria</taxon>
        <taxon>Pseudomonadati</taxon>
        <taxon>Acidobacteriota</taxon>
        <taxon>Terriglobia</taxon>
        <taxon>Terriglobales</taxon>
        <taxon>Acidobacteriaceae</taxon>
        <taxon>Granulicella</taxon>
    </lineage>
</organism>
<gene>
    <name evidence="3" type="ORF">HDF16_003894</name>
</gene>
<dbReference type="InterPro" id="IPR001258">
    <property type="entry name" value="NHL_repeat"/>
</dbReference>
<dbReference type="PANTHER" id="PTHR24104:SF25">
    <property type="entry name" value="PROTEIN LIN-41"/>
    <property type="match status" value="1"/>
</dbReference>
<dbReference type="InterPro" id="IPR011042">
    <property type="entry name" value="6-blade_b-propeller_TolB-like"/>
</dbReference>
<keyword evidence="1" id="KW-0677">Repeat</keyword>
<keyword evidence="2" id="KW-0472">Membrane</keyword>
<keyword evidence="2" id="KW-1133">Transmembrane helix</keyword>
<keyword evidence="4" id="KW-1185">Reference proteome</keyword>
<dbReference type="PANTHER" id="PTHR24104">
    <property type="entry name" value="E3 UBIQUITIN-PROTEIN LIGASE NHLRC1-RELATED"/>
    <property type="match status" value="1"/>
</dbReference>
<evidence type="ECO:0000256" key="1">
    <source>
        <dbReference type="ARBA" id="ARBA00022737"/>
    </source>
</evidence>
<dbReference type="Proteomes" id="UP000540989">
    <property type="component" value="Unassembled WGS sequence"/>
</dbReference>
<dbReference type="RefSeq" id="WP_184220147.1">
    <property type="nucleotide sequence ID" value="NZ_JACHIP010000005.1"/>
</dbReference>
<dbReference type="EMBL" id="JACHIP010000005">
    <property type="protein sequence ID" value="MBB5059171.1"/>
    <property type="molecule type" value="Genomic_DNA"/>
</dbReference>
<dbReference type="SUPFAM" id="SSF101898">
    <property type="entry name" value="NHL repeat"/>
    <property type="match status" value="1"/>
</dbReference>
<dbReference type="GO" id="GO:0008270">
    <property type="term" value="F:zinc ion binding"/>
    <property type="evidence" value="ECO:0007669"/>
    <property type="project" value="UniProtKB-KW"/>
</dbReference>
<dbReference type="InterPro" id="IPR050952">
    <property type="entry name" value="TRIM-NHL_E3_ligases"/>
</dbReference>
<keyword evidence="2" id="KW-0812">Transmembrane</keyword>
<name>A0A7W7ZH48_9BACT</name>
<dbReference type="SUPFAM" id="SSF75011">
    <property type="entry name" value="3-carboxy-cis,cis-mucoante lactonizing enzyme"/>
    <property type="match status" value="1"/>
</dbReference>
<protein>
    <submittedName>
        <fullName evidence="3">Sugar lactone lactonase YvrE</fullName>
    </submittedName>
</protein>
<dbReference type="InterPro" id="IPR013783">
    <property type="entry name" value="Ig-like_fold"/>
</dbReference>
<evidence type="ECO:0000256" key="2">
    <source>
        <dbReference type="SAM" id="Phobius"/>
    </source>
</evidence>
<dbReference type="NCBIfam" id="NF012200">
    <property type="entry name" value="choice_anch_D"/>
    <property type="match status" value="2"/>
</dbReference>
<dbReference type="Gene3D" id="2.40.10.500">
    <property type="match status" value="3"/>
</dbReference>
<proteinExistence type="predicted"/>
<sequence length="1148" mass="115145">MNAPNSVAVDGSDNIFIADSGNNLVKEFLAAEGYTSAHLIGSGFSDPNGIALDASGNVFVADTTNNAVKEVTAASGYTTVIPIGSGFAQPYGVAVDTSGNVFVADYGNLAVKEILAAGNYSNVVSLGGGFSFSGPQGGPTGVAVDSAGNVFVADYGDYFVEEILAAGNYTTVRSLSGDFKDPRNVVLDSHGNIFVADIYGTSVKEMLADGGYTTILTLYGGFKNPAGIALDHQGDVIVVDSGNSTVSRIMTQGANFGNVPVGETSPTNLAISFYLPSTITIASPSVLTLGTGSLDFKDAGTGDICTNGTYPPGTYNAGSTCTVNVSFTPESSGSRVGAIELTDSSGNLVATSYLYGTGTGPRITFGPATNITLASGAIAPSSVAADGSGNIFYADASAGTVTELLASEGYANPHAVGSGFNAPSSIAIDGEGNTFVADTGNNAVKEVFATGGYTTIASIGSGFTAPLGVAVSGGGNVFVVDSSNNPIKEIPFLGGYVSTYSLGASYTNPSGIAVDATGNVFVADAGTLKEIARTGDYTNTDPLATGFDPSSKIALDSNNNIFIADSTNNVVKEVLATGGYTSVNTIGSGFNALAGLFVDGSGNVLVADKGAHAIKRLDTVTPPTLSFSSTAYGSTSTDSPKTVTVTNAGNQPLTFPSPLSGSNPTISDQFSIDSASTCPVSSSTSSPATLAAGTSCKELLSFTPTQVGAISGKLTLVDDSLNAAAPNYANQIILLNGTGSMAPPTISFSVADQIYGASPFAVTATSNSTGAFTYSVVSGPAMISGNTVTLTGTGSVTLKASQAATSQYSAGSATTTFQVSAGTPVISFSVANQVYGTPPFTVTATSNSPGAFTYSVVSGPATISGNTVTLAGAGSVTLQASQAATAQYSAGSATTTFLVATATPAISFSVANQVFGAPPFTVAPTSNSPGAFTYSVVSGPAIIAGNTVTLSGTGSVTLSASQAATANFSAATTTATFLVTEGFTVTATPPSATVVPAGSVDFILTVAPGKGSTFPHPVQLTATGLPNDATATFSPTQVPAGAGTTQVKMTIQTTIQVAREQHPRNSPLSPITFGYLLIPGFFFKRSRQAMRKLPHLLLIATLSLTALLLTTGCGSGLQSRNQDFTITITATDTVSGDSAKTTVNLHVQ</sequence>
<dbReference type="Gene3D" id="2.60.40.10">
    <property type="entry name" value="Immunoglobulins"/>
    <property type="match status" value="2"/>
</dbReference>
<dbReference type="Gene3D" id="2.120.10.30">
    <property type="entry name" value="TolB, C-terminal domain"/>
    <property type="match status" value="1"/>
</dbReference>
<dbReference type="Pfam" id="PF01436">
    <property type="entry name" value="NHL"/>
    <property type="match status" value="2"/>
</dbReference>
<dbReference type="AlphaFoldDB" id="A0A7W7ZH48"/>
<evidence type="ECO:0000313" key="3">
    <source>
        <dbReference type="EMBL" id="MBB5059171.1"/>
    </source>
</evidence>
<evidence type="ECO:0000313" key="4">
    <source>
        <dbReference type="Proteomes" id="UP000540989"/>
    </source>
</evidence>
<reference evidence="3 4" key="1">
    <citation type="submission" date="2020-08" db="EMBL/GenBank/DDBJ databases">
        <title>Genomic Encyclopedia of Type Strains, Phase IV (KMG-V): Genome sequencing to study the core and pangenomes of soil and plant-associated prokaryotes.</title>
        <authorList>
            <person name="Whitman W."/>
        </authorList>
    </citation>
    <scope>NUCLEOTIDE SEQUENCE [LARGE SCALE GENOMIC DNA]</scope>
    <source>
        <strain evidence="3 4">M8UP14</strain>
    </source>
</reference>
<feature type="transmembrane region" description="Helical" evidence="2">
    <location>
        <begin position="1095"/>
        <end position="1117"/>
    </location>
</feature>
<comment type="caution">
    <text evidence="3">The sequence shown here is derived from an EMBL/GenBank/DDBJ whole genome shotgun (WGS) entry which is preliminary data.</text>
</comment>